<proteinExistence type="predicted"/>
<gene>
    <name evidence="2" type="ORF">E7Y31_17515</name>
</gene>
<evidence type="ECO:0000313" key="3">
    <source>
        <dbReference type="Proteomes" id="UP000305282"/>
    </source>
</evidence>
<keyword evidence="3" id="KW-1185">Reference proteome</keyword>
<evidence type="ECO:0000256" key="1">
    <source>
        <dbReference type="SAM" id="Phobius"/>
    </source>
</evidence>
<evidence type="ECO:0000313" key="2">
    <source>
        <dbReference type="EMBL" id="THJ64506.1"/>
    </source>
</evidence>
<dbReference type="RefSeq" id="WP_136449024.1">
    <property type="nucleotide sequence ID" value="NZ_SSXH01000530.1"/>
</dbReference>
<keyword evidence="1" id="KW-1133">Transmembrane helix</keyword>
<dbReference type="Proteomes" id="UP000305282">
    <property type="component" value="Unassembled WGS sequence"/>
</dbReference>
<sequence length="85" mass="9109">MTVRHEHCSPAIVTEGLVKRYGATTALAVVDHERIIAHGSPEALMKQTGAQTLAVRPGDAVAMLLGLGYILGFRVRSGRDRGRAE</sequence>
<keyword evidence="1" id="KW-0812">Transmembrane</keyword>
<name>A0A4S5DZQ6_9ACTN</name>
<keyword evidence="1" id="KW-0472">Membrane</keyword>
<reference evidence="2 3" key="1">
    <citation type="submission" date="2019-04" db="EMBL/GenBank/DDBJ databases">
        <title>Draft genome sequences for three unisolated Alnus-infective Frankia Sp+ strains, AgTrS, AiOr and AvVan, the first sequenced Frankia strains able to sporulate in-planta.</title>
        <authorList>
            <person name="Bethencourt L."/>
            <person name="Vautrin F."/>
            <person name="Taib N."/>
            <person name="Dubost A."/>
            <person name="Castro-Garcia L."/>
            <person name="Imbaud O."/>
            <person name="Abrouk D."/>
            <person name="Fournier P."/>
            <person name="Briolay J."/>
            <person name="Nguyen A."/>
            <person name="Normand P."/>
            <person name="Fernandez M.P."/>
            <person name="Brochier-Armanet C."/>
            <person name="Herrera-Belaroussi A."/>
        </authorList>
    </citation>
    <scope>NUCLEOTIDE SEQUENCE [LARGE SCALE GENOMIC DNA]</scope>
    <source>
        <strain evidence="2 3">AvVan</strain>
    </source>
</reference>
<dbReference type="AlphaFoldDB" id="A0A4S5DZQ6"/>
<feature type="transmembrane region" description="Helical" evidence="1">
    <location>
        <begin position="54"/>
        <end position="73"/>
    </location>
</feature>
<comment type="caution">
    <text evidence="2">The sequence shown here is derived from an EMBL/GenBank/DDBJ whole genome shotgun (WGS) entry which is preliminary data.</text>
</comment>
<protein>
    <submittedName>
        <fullName evidence="2">Uncharacterized protein</fullName>
    </submittedName>
</protein>
<organism evidence="2 3">
    <name type="scientific">Candidatus Frankia alpina</name>
    <dbReference type="NCBI Taxonomy" id="2699483"/>
    <lineage>
        <taxon>Bacteria</taxon>
        <taxon>Bacillati</taxon>
        <taxon>Actinomycetota</taxon>
        <taxon>Actinomycetes</taxon>
        <taxon>Frankiales</taxon>
        <taxon>Frankiaceae</taxon>
        <taxon>Frankia</taxon>
    </lineage>
</organism>
<accession>A0A4S5DZQ6</accession>
<dbReference type="EMBL" id="SSXH01000530">
    <property type="protein sequence ID" value="THJ64506.1"/>
    <property type="molecule type" value="Genomic_DNA"/>
</dbReference>